<dbReference type="AlphaFoldDB" id="A0A238H1I2"/>
<accession>A0A238H1I2</accession>
<evidence type="ECO:0000313" key="2">
    <source>
        <dbReference type="Proteomes" id="UP000198460"/>
    </source>
</evidence>
<protein>
    <submittedName>
        <fullName evidence="1">Uncharacterized protein</fullName>
    </submittedName>
</protein>
<evidence type="ECO:0000313" key="1">
    <source>
        <dbReference type="EMBL" id="SMF99104.1"/>
    </source>
</evidence>
<organism evidence="1 2">
    <name type="scientific">Burkholderia singularis</name>
    <dbReference type="NCBI Taxonomy" id="1503053"/>
    <lineage>
        <taxon>Bacteria</taxon>
        <taxon>Pseudomonadati</taxon>
        <taxon>Pseudomonadota</taxon>
        <taxon>Betaproteobacteria</taxon>
        <taxon>Burkholderiales</taxon>
        <taxon>Burkholderiaceae</taxon>
        <taxon>Burkholderia</taxon>
        <taxon>pseudomallei group</taxon>
    </lineage>
</organism>
<reference evidence="1 2" key="1">
    <citation type="submission" date="2017-04" db="EMBL/GenBank/DDBJ databases">
        <authorList>
            <person name="Afonso C.L."/>
            <person name="Miller P.J."/>
            <person name="Scott M.A."/>
            <person name="Spackman E."/>
            <person name="Goraichik I."/>
            <person name="Dimitrov K.M."/>
            <person name="Suarez D.L."/>
            <person name="Swayne D.E."/>
        </authorList>
    </citation>
    <scope>NUCLEOTIDE SEQUENCE [LARGE SCALE GENOMIC DNA]</scope>
    <source>
        <strain evidence="1">LMG 28154</strain>
    </source>
</reference>
<dbReference type="EMBL" id="FXAN01000038">
    <property type="protein sequence ID" value="SMF99104.1"/>
    <property type="molecule type" value="Genomic_DNA"/>
</dbReference>
<dbReference type="Proteomes" id="UP000198460">
    <property type="component" value="Unassembled WGS sequence"/>
</dbReference>
<gene>
    <name evidence="1" type="ORF">BSIN_2322</name>
</gene>
<name>A0A238H1I2_9BURK</name>
<proteinExistence type="predicted"/>
<sequence length="59" mass="6347">MPVAPGERFGDASFVVSDMNEAASSFAPRQILCGDRGSLSTDRQIALHADCDRFTINDS</sequence>